<organism evidence="1">
    <name type="scientific">mine drainage metagenome</name>
    <dbReference type="NCBI Taxonomy" id="410659"/>
    <lineage>
        <taxon>unclassified sequences</taxon>
        <taxon>metagenomes</taxon>
        <taxon>ecological metagenomes</taxon>
    </lineage>
</organism>
<dbReference type="EMBL" id="MLJW01000006">
    <property type="protein sequence ID" value="OIR16912.1"/>
    <property type="molecule type" value="Genomic_DNA"/>
</dbReference>
<protein>
    <submittedName>
        <fullName evidence="1">Uncharacterized protein</fullName>
    </submittedName>
</protein>
<evidence type="ECO:0000313" key="1">
    <source>
        <dbReference type="EMBL" id="OIR16912.1"/>
    </source>
</evidence>
<name>A0A1J5TL49_9ZZZZ</name>
<gene>
    <name evidence="1" type="ORF">GALL_27330</name>
</gene>
<accession>A0A1J5TL49</accession>
<comment type="caution">
    <text evidence="1">The sequence shown here is derived from an EMBL/GenBank/DDBJ whole genome shotgun (WGS) entry which is preliminary data.</text>
</comment>
<sequence>METEKLLEQLDLDTKMRFERVSNWLKPLPVKSEDFVVLIEQARSNAWIADNRAGYIGNPYEQILGDILRIQTEVNKVLSNDIKT</sequence>
<proteinExistence type="predicted"/>
<reference evidence="1" key="1">
    <citation type="submission" date="2016-10" db="EMBL/GenBank/DDBJ databases">
        <title>Sequence of Gallionella enrichment culture.</title>
        <authorList>
            <person name="Poehlein A."/>
            <person name="Muehling M."/>
            <person name="Daniel R."/>
        </authorList>
    </citation>
    <scope>NUCLEOTIDE SEQUENCE</scope>
</reference>
<dbReference type="AlphaFoldDB" id="A0A1J5TL49"/>